<dbReference type="InterPro" id="IPR017850">
    <property type="entry name" value="Alkaline_phosphatase_core_sf"/>
</dbReference>
<dbReference type="InterPro" id="IPR002591">
    <property type="entry name" value="Phosphodiest/P_Trfase"/>
</dbReference>
<accession>A0A7C2PLW2</accession>
<evidence type="ECO:0000313" key="1">
    <source>
        <dbReference type="EMBL" id="HEN28959.1"/>
    </source>
</evidence>
<sequence length="479" mass="55454">MLLGKPKVAIIGLDGANKTTAELVGITSLHEFISTIPPYTPPSWTSILTGVNPAKHGVIGWQKVQLKENKISLMTSRDVKYPRLSELLESANLKSILINLPMTYPFRGIKKKDNTIIVSDWAAPEQTIFPKKVEEKYREYLVDPPHEWYKHKKREYSKKVKEYTETRLNLYYDLLEKEDWNLYFIVFSEIDWFSHIFPEILRRGDVHLVKPTFKLINEFIETTKSIADFVFIVSDHGFEVKDKIFYVNEALAENGLIEYSKIKSKLVNVAKKIIPSKILVKVVAKTNASVSAVSHSVRTADAFMVEPASWGVYLRNKNKFKDASNILKNYDEVFDVIEVAKIHKGPYLSKMPDLFVIPQKGVEFSHELTGKITEKTYKGDHEIHGVFSAYGEHIKENIKFERRPRVYDIVPTVLHIFNLPIPKDTDGRVLIEIFDENSEIFQRKPKFTRAFIVHEIKKIRKISLFLKNQRISENYANHI</sequence>
<organism evidence="1">
    <name type="scientific">candidate division WOR-3 bacterium</name>
    <dbReference type="NCBI Taxonomy" id="2052148"/>
    <lineage>
        <taxon>Bacteria</taxon>
        <taxon>Bacteria division WOR-3</taxon>
    </lineage>
</organism>
<dbReference type="PANTHER" id="PTHR10151">
    <property type="entry name" value="ECTONUCLEOTIDE PYROPHOSPHATASE/PHOSPHODIESTERASE"/>
    <property type="match status" value="1"/>
</dbReference>
<dbReference type="EMBL" id="DSOL01000285">
    <property type="protein sequence ID" value="HEN28959.1"/>
    <property type="molecule type" value="Genomic_DNA"/>
</dbReference>
<dbReference type="AlphaFoldDB" id="A0A7C2PLW2"/>
<name>A0A7C2PLW2_UNCW3</name>
<comment type="caution">
    <text evidence="1">The sequence shown here is derived from an EMBL/GenBank/DDBJ whole genome shotgun (WGS) entry which is preliminary data.</text>
</comment>
<protein>
    <submittedName>
        <fullName evidence="1">Phosphodiesterase</fullName>
    </submittedName>
</protein>
<gene>
    <name evidence="1" type="ORF">ENQ77_10020</name>
</gene>
<dbReference type="SUPFAM" id="SSF53649">
    <property type="entry name" value="Alkaline phosphatase-like"/>
    <property type="match status" value="1"/>
</dbReference>
<dbReference type="GO" id="GO:0016787">
    <property type="term" value="F:hydrolase activity"/>
    <property type="evidence" value="ECO:0007669"/>
    <property type="project" value="UniProtKB-ARBA"/>
</dbReference>
<reference evidence="1" key="1">
    <citation type="journal article" date="2020" name="mSystems">
        <title>Genome- and Community-Level Interaction Insights into Carbon Utilization and Element Cycling Functions of Hydrothermarchaeota in Hydrothermal Sediment.</title>
        <authorList>
            <person name="Zhou Z."/>
            <person name="Liu Y."/>
            <person name="Xu W."/>
            <person name="Pan J."/>
            <person name="Luo Z.H."/>
            <person name="Li M."/>
        </authorList>
    </citation>
    <scope>NUCLEOTIDE SEQUENCE [LARGE SCALE GENOMIC DNA]</scope>
    <source>
        <strain evidence="1">SpSt-34</strain>
    </source>
</reference>
<dbReference type="PANTHER" id="PTHR10151:SF120">
    <property type="entry name" value="BIS(5'-ADENOSYL)-TRIPHOSPHATASE"/>
    <property type="match status" value="1"/>
</dbReference>
<dbReference type="Pfam" id="PF01663">
    <property type="entry name" value="Phosphodiest"/>
    <property type="match status" value="1"/>
</dbReference>
<proteinExistence type="predicted"/>
<dbReference type="Gene3D" id="3.40.720.10">
    <property type="entry name" value="Alkaline Phosphatase, subunit A"/>
    <property type="match status" value="2"/>
</dbReference>